<keyword evidence="2" id="KW-0808">Transferase</keyword>
<organism evidence="2 3">
    <name type="scientific">Photorhabdus bodei</name>
    <dbReference type="NCBI Taxonomy" id="2029681"/>
    <lineage>
        <taxon>Bacteria</taxon>
        <taxon>Pseudomonadati</taxon>
        <taxon>Pseudomonadota</taxon>
        <taxon>Gammaproteobacteria</taxon>
        <taxon>Enterobacterales</taxon>
        <taxon>Morganellaceae</taxon>
        <taxon>Photorhabdus</taxon>
    </lineage>
</organism>
<feature type="domain" description="Glycosyl transferase family 25" evidence="1">
    <location>
        <begin position="2"/>
        <end position="173"/>
    </location>
</feature>
<protein>
    <submittedName>
        <fullName evidence="2">Beta1,4-galactosyltransferase waax</fullName>
    </submittedName>
</protein>
<dbReference type="RefSeq" id="WP_112894093.1">
    <property type="nucleotide sequence ID" value="NZ_CAWNYH010000002.1"/>
</dbReference>
<reference evidence="2 3" key="1">
    <citation type="journal article" date="2018" name="Int. J. Syst. Evol. Microbiol.">
        <title>Whole-genome-based revisit of Photorhabdus phylogeny: proposal for the elevation of most Photorhabdus subspecies to the species level and description of one novel species Photorhabdus bodei sp. nov., and one novel subspecies Photorhabdus laumondii subsp. clarkei subsp. nov.</title>
        <authorList>
            <person name="Machado R.A.R."/>
            <person name="Wuthrich D."/>
            <person name="Kuhnert P."/>
            <person name="Arce C.C.M."/>
            <person name="Thonen L."/>
            <person name="Ruiz C."/>
            <person name="Zhang X."/>
            <person name="Robert C.A.M."/>
            <person name="Karimi J."/>
            <person name="Kamali S."/>
            <person name="Ma J."/>
            <person name="Bruggmann R."/>
            <person name="Erb M."/>
        </authorList>
    </citation>
    <scope>NUCLEOTIDE SEQUENCE [LARGE SCALE GENOMIC DNA]</scope>
    <source>
        <strain evidence="2 3">LJ24-63</strain>
    </source>
</reference>
<sequence>MKIFIVNLKKDIERKKSIQHQSEKLELDVEFIEAVNGRELSQDEIKLFCPDFHKSSMTLGELGCSLSHLKIYEKMVKENIQLALIMEDDAEIGRDIREILDFLITIDNKNLHKPNIFLLSKVNEYIDTFKKPLIKDYHLVSVIDAALTHGYVVNKSAAKRLLDFLRPVWLVADEWKLLRENNVIKLKAVVPSVINFTEHSRNSSIGNEGHSTVNELDIQKRKRKFLTALRLMFWRVFVRSWVKKVRP</sequence>
<proteinExistence type="predicted"/>
<dbReference type="Proteomes" id="UP000250919">
    <property type="component" value="Unassembled WGS sequence"/>
</dbReference>
<keyword evidence="2" id="KW-0328">Glycosyltransferase</keyword>
<dbReference type="AlphaFoldDB" id="A0A329XE08"/>
<dbReference type="EMBL" id="NSCM01000002">
    <property type="protein sequence ID" value="RAX14150.1"/>
    <property type="molecule type" value="Genomic_DNA"/>
</dbReference>
<comment type="caution">
    <text evidence="2">The sequence shown here is derived from an EMBL/GenBank/DDBJ whole genome shotgun (WGS) entry which is preliminary data.</text>
</comment>
<dbReference type="GeneID" id="88804765"/>
<dbReference type="CDD" id="cd06532">
    <property type="entry name" value="Glyco_transf_25"/>
    <property type="match status" value="1"/>
</dbReference>
<dbReference type="Pfam" id="PF01755">
    <property type="entry name" value="Glyco_transf_25"/>
    <property type="match status" value="1"/>
</dbReference>
<evidence type="ECO:0000313" key="3">
    <source>
        <dbReference type="Proteomes" id="UP000250919"/>
    </source>
</evidence>
<evidence type="ECO:0000259" key="1">
    <source>
        <dbReference type="Pfam" id="PF01755"/>
    </source>
</evidence>
<accession>A0A329XE08</accession>
<dbReference type="InterPro" id="IPR002654">
    <property type="entry name" value="Glyco_trans_25"/>
</dbReference>
<gene>
    <name evidence="2" type="ORF">CKY02_02385</name>
</gene>
<name>A0A329XE08_9GAMM</name>
<dbReference type="GO" id="GO:0016757">
    <property type="term" value="F:glycosyltransferase activity"/>
    <property type="evidence" value="ECO:0007669"/>
    <property type="project" value="UniProtKB-KW"/>
</dbReference>
<evidence type="ECO:0000313" key="2">
    <source>
        <dbReference type="EMBL" id="RAX14150.1"/>
    </source>
</evidence>